<sequence>MVYFDDGTLSKTTPPLHCAHTPCLLHTVMVVVTSHPEPKLRSGLSLRAGLIGGPSLPVHMRKGPSDYCFSCYVFDSVNSSFDLSEVTPWRRSKALKQIRVLNVDRARFLFPMISTPFTSDGNSVPSARSATPKD</sequence>
<proteinExistence type="predicted"/>
<dbReference type="EMBL" id="CCYD01000261">
    <property type="protein sequence ID" value="CEG37007.1"/>
    <property type="molecule type" value="Genomic_DNA"/>
</dbReference>
<evidence type="ECO:0000313" key="2">
    <source>
        <dbReference type="Proteomes" id="UP000054928"/>
    </source>
</evidence>
<dbReference type="Proteomes" id="UP000054928">
    <property type="component" value="Unassembled WGS sequence"/>
</dbReference>
<organism evidence="1 2">
    <name type="scientific">Plasmopara halstedii</name>
    <name type="common">Downy mildew of sunflower</name>
    <dbReference type="NCBI Taxonomy" id="4781"/>
    <lineage>
        <taxon>Eukaryota</taxon>
        <taxon>Sar</taxon>
        <taxon>Stramenopiles</taxon>
        <taxon>Oomycota</taxon>
        <taxon>Peronosporomycetes</taxon>
        <taxon>Peronosporales</taxon>
        <taxon>Peronosporaceae</taxon>
        <taxon>Plasmopara</taxon>
    </lineage>
</organism>
<accession>A0A0P1A8J4</accession>
<protein>
    <submittedName>
        <fullName evidence="1">Uncharacterized protein</fullName>
    </submittedName>
</protein>
<name>A0A0P1A8J4_PLAHL</name>
<dbReference type="RefSeq" id="XP_024573376.1">
    <property type="nucleotide sequence ID" value="XM_024722285.1"/>
</dbReference>
<dbReference type="AlphaFoldDB" id="A0A0P1A8J4"/>
<keyword evidence="2" id="KW-1185">Reference proteome</keyword>
<dbReference type="GeneID" id="36399528"/>
<evidence type="ECO:0000313" key="1">
    <source>
        <dbReference type="EMBL" id="CEG37007.1"/>
    </source>
</evidence>
<reference evidence="2" key="1">
    <citation type="submission" date="2014-09" db="EMBL/GenBank/DDBJ databases">
        <authorList>
            <person name="Sharma Rahul"/>
            <person name="Thines Marco"/>
        </authorList>
    </citation>
    <scope>NUCLEOTIDE SEQUENCE [LARGE SCALE GENOMIC DNA]</scope>
</reference>